<evidence type="ECO:0000256" key="14">
    <source>
        <dbReference type="ARBA" id="ARBA00023212"/>
    </source>
</evidence>
<proteinExistence type="inferred from homology"/>
<evidence type="ECO:0000256" key="2">
    <source>
        <dbReference type="ARBA" id="ARBA00008887"/>
    </source>
</evidence>
<keyword evidence="6" id="KW-0677">Repeat</keyword>
<dbReference type="InterPro" id="IPR042228">
    <property type="entry name" value="Dynein_linker_3"/>
</dbReference>
<dbReference type="InterPro" id="IPR003593">
    <property type="entry name" value="AAA+_ATPase"/>
</dbReference>
<dbReference type="InterPro" id="IPR041589">
    <property type="entry name" value="DNAH3_AAA_lid_1"/>
</dbReference>
<dbReference type="GO" id="GO:0051959">
    <property type="term" value="F:dynein light intermediate chain binding"/>
    <property type="evidence" value="ECO:0007669"/>
    <property type="project" value="InterPro"/>
</dbReference>
<dbReference type="GO" id="GO:0005874">
    <property type="term" value="C:microtubule"/>
    <property type="evidence" value="ECO:0007669"/>
    <property type="project" value="UniProtKB-KW"/>
</dbReference>
<dbReference type="Gene3D" id="1.20.140.100">
    <property type="entry name" value="Dynein heavy chain, N-terminal domain 2"/>
    <property type="match status" value="1"/>
</dbReference>
<feature type="domain" description="AAA+ ATPase" evidence="19">
    <location>
        <begin position="1246"/>
        <end position="1385"/>
    </location>
</feature>
<dbReference type="InterPro" id="IPR041658">
    <property type="entry name" value="AAA_lid_11"/>
</dbReference>
<dbReference type="Pfam" id="PF12780">
    <property type="entry name" value="AAA_8"/>
    <property type="match status" value="1"/>
</dbReference>
<reference evidence="20 21" key="1">
    <citation type="journal article" date="2011" name="Nature">
        <title>A high-resolution map of human evolutionary constraint using 29 mammals.</title>
        <authorList>
            <person name="Lindblad-Toh K."/>
            <person name="Garber M."/>
            <person name="Zuk O."/>
            <person name="Lin M.F."/>
            <person name="Parker B.J."/>
            <person name="Washietl S."/>
            <person name="Kheradpour P."/>
            <person name="Ernst J."/>
            <person name="Jordan G."/>
            <person name="Mauceli E."/>
            <person name="Ward L.D."/>
            <person name="Lowe C.B."/>
            <person name="Holloway A.K."/>
            <person name="Clamp M."/>
            <person name="Gnerre S."/>
            <person name="Alfoldi J."/>
            <person name="Beal K."/>
            <person name="Chang J."/>
            <person name="Clawson H."/>
            <person name="Cuff J."/>
            <person name="Di Palma F."/>
            <person name="Fitzgerald S."/>
            <person name="Flicek P."/>
            <person name="Guttman M."/>
            <person name="Hubisz M.J."/>
            <person name="Jaffe D.B."/>
            <person name="Jungreis I."/>
            <person name="Kent W.J."/>
            <person name="Kostka D."/>
            <person name="Lara M."/>
            <person name="Martins A.L."/>
            <person name="Massingham T."/>
            <person name="Moltke I."/>
            <person name="Raney B.J."/>
            <person name="Rasmussen M.D."/>
            <person name="Robinson J."/>
            <person name="Stark A."/>
            <person name="Vilella A.J."/>
            <person name="Wen J."/>
            <person name="Xie X."/>
            <person name="Zody M.C."/>
            <person name="Baldwin J."/>
            <person name="Bloom T."/>
            <person name="Chin C.W."/>
            <person name="Heiman D."/>
            <person name="Nicol R."/>
            <person name="Nusbaum C."/>
            <person name="Young S."/>
            <person name="Wilkinson J."/>
            <person name="Worley K.C."/>
            <person name="Kovar C.L."/>
            <person name="Muzny D.M."/>
            <person name="Gibbs R.A."/>
            <person name="Cree A."/>
            <person name="Dihn H.H."/>
            <person name="Fowler G."/>
            <person name="Jhangiani S."/>
            <person name="Joshi V."/>
            <person name="Lee S."/>
            <person name="Lewis L.R."/>
            <person name="Nazareth L.V."/>
            <person name="Okwuonu G."/>
            <person name="Santibanez J."/>
            <person name="Warren W.C."/>
            <person name="Mardis E.R."/>
            <person name="Weinstock G.M."/>
            <person name="Wilson R.K."/>
            <person name="Delehaunty K."/>
            <person name="Dooling D."/>
            <person name="Fronik C."/>
            <person name="Fulton L."/>
            <person name="Fulton B."/>
            <person name="Graves T."/>
            <person name="Minx P."/>
            <person name="Sodergren E."/>
            <person name="Birney E."/>
            <person name="Margulies E.H."/>
            <person name="Herrero J."/>
            <person name="Green E.D."/>
            <person name="Haussler D."/>
            <person name="Siepel A."/>
            <person name="Goldman N."/>
            <person name="Pollard K.S."/>
            <person name="Pedersen J.S."/>
            <person name="Lander E.S."/>
            <person name="Kellis M."/>
        </authorList>
    </citation>
    <scope>NUCLEOTIDE SEQUENCE [LARGE SCALE GENOMIC DNA]</scope>
</reference>
<comment type="subcellular location">
    <subcellularLocation>
        <location evidence="1">Cytoplasm</location>
        <location evidence="1">Cytoskeleton</location>
        <location evidence="1">Cilium axoneme</location>
    </subcellularLocation>
</comment>
<dbReference type="Pfam" id="PF18199">
    <property type="entry name" value="Dynein_C"/>
    <property type="match status" value="1"/>
</dbReference>
<organism evidence="20 21">
    <name type="scientific">Myotis lucifugus</name>
    <name type="common">Little brown bat</name>
    <dbReference type="NCBI Taxonomy" id="59463"/>
    <lineage>
        <taxon>Eukaryota</taxon>
        <taxon>Metazoa</taxon>
        <taxon>Chordata</taxon>
        <taxon>Craniata</taxon>
        <taxon>Vertebrata</taxon>
        <taxon>Euteleostomi</taxon>
        <taxon>Mammalia</taxon>
        <taxon>Eutheria</taxon>
        <taxon>Laurasiatheria</taxon>
        <taxon>Chiroptera</taxon>
        <taxon>Yangochiroptera</taxon>
        <taxon>Vespertilionidae</taxon>
        <taxon>Myotis</taxon>
    </lineage>
</organism>
<evidence type="ECO:0000256" key="7">
    <source>
        <dbReference type="ARBA" id="ARBA00022741"/>
    </source>
</evidence>
<dbReference type="EMBL" id="AAPE02022427">
    <property type="status" value="NOT_ANNOTATED_CDS"/>
    <property type="molecule type" value="Genomic_DNA"/>
</dbReference>
<evidence type="ECO:0000256" key="5">
    <source>
        <dbReference type="ARBA" id="ARBA00022701"/>
    </source>
</evidence>
<dbReference type="GO" id="GO:0045505">
    <property type="term" value="F:dynein intermediate chain binding"/>
    <property type="evidence" value="ECO:0007669"/>
    <property type="project" value="InterPro"/>
</dbReference>
<dbReference type="FunFam" id="1.20.920.30:FF:000002">
    <property type="entry name" value="Dynein axonemal heavy chain 3"/>
    <property type="match status" value="1"/>
</dbReference>
<dbReference type="GO" id="GO:0030286">
    <property type="term" value="C:dynein complex"/>
    <property type="evidence" value="ECO:0007669"/>
    <property type="project" value="UniProtKB-KW"/>
</dbReference>
<dbReference type="Pfam" id="PF08393">
    <property type="entry name" value="DHC_N2"/>
    <property type="match status" value="1"/>
</dbReference>
<evidence type="ECO:0000259" key="19">
    <source>
        <dbReference type="SMART" id="SM00382"/>
    </source>
</evidence>
<dbReference type="Gene3D" id="1.10.8.720">
    <property type="entry name" value="Region D6 of dynein motor"/>
    <property type="match status" value="1"/>
</dbReference>
<dbReference type="EMBL" id="AAPE02022426">
    <property type="status" value="NOT_ANNOTATED_CDS"/>
    <property type="molecule type" value="Genomic_DNA"/>
</dbReference>
<dbReference type="Ensembl" id="ENSMLUT00000000867.2">
    <property type="protein sequence ID" value="ENSMLUP00000000794.2"/>
    <property type="gene ID" value="ENSMLUG00000000864.2"/>
</dbReference>
<dbReference type="Pfam" id="PF18198">
    <property type="entry name" value="AAA_lid_11"/>
    <property type="match status" value="1"/>
</dbReference>
<dbReference type="GO" id="GO:0005930">
    <property type="term" value="C:axoneme"/>
    <property type="evidence" value="ECO:0007669"/>
    <property type="project" value="UniProtKB-SubCell"/>
</dbReference>
<dbReference type="Gene3D" id="1.20.58.1120">
    <property type="match status" value="1"/>
</dbReference>
<dbReference type="Gene3D" id="1.20.920.30">
    <property type="match status" value="1"/>
</dbReference>
<dbReference type="Gene3D" id="3.20.180.20">
    <property type="entry name" value="Dynein heavy chain, N-terminal domain 2"/>
    <property type="match status" value="1"/>
</dbReference>
<dbReference type="Pfam" id="PF12775">
    <property type="entry name" value="AAA_7"/>
    <property type="match status" value="1"/>
</dbReference>
<dbReference type="GeneTree" id="ENSGT00940000154280"/>
<evidence type="ECO:0000256" key="4">
    <source>
        <dbReference type="ARBA" id="ARBA00022490"/>
    </source>
</evidence>
<dbReference type="EMBL" id="AAPE02022424">
    <property type="status" value="NOT_ANNOTATED_CDS"/>
    <property type="molecule type" value="Genomic_DNA"/>
</dbReference>
<name>G1NUA7_MYOLU</name>
<dbReference type="Pfam" id="PF17857">
    <property type="entry name" value="AAA_lid_1"/>
    <property type="match status" value="1"/>
</dbReference>
<evidence type="ECO:0000256" key="10">
    <source>
        <dbReference type="ARBA" id="ARBA00023017"/>
    </source>
</evidence>
<evidence type="ECO:0000256" key="1">
    <source>
        <dbReference type="ARBA" id="ARBA00004430"/>
    </source>
</evidence>
<dbReference type="GO" id="GO:0005524">
    <property type="term" value="F:ATP binding"/>
    <property type="evidence" value="ECO:0007669"/>
    <property type="project" value="UniProtKB-KW"/>
</dbReference>
<evidence type="ECO:0000256" key="12">
    <source>
        <dbReference type="ARBA" id="ARBA00023069"/>
    </source>
</evidence>
<dbReference type="Pfam" id="PF17852">
    <property type="entry name" value="Dynein_AAA_lid"/>
    <property type="match status" value="1"/>
</dbReference>
<comment type="similarity">
    <text evidence="2">Belongs to the dynein heavy chain family.</text>
</comment>
<dbReference type="FunFam" id="3.40.50.300:FF:000362">
    <property type="entry name" value="Dynein, axonemal, heavy chain 6"/>
    <property type="match status" value="1"/>
</dbReference>
<keyword evidence="7" id="KW-0547">Nucleotide-binding</keyword>
<dbReference type="InterPro" id="IPR041466">
    <property type="entry name" value="Dynein_AAA5_ext"/>
</dbReference>
<comment type="subunit">
    <text evidence="3">Consists of at least two heavy chains and a number of intermediate and light chains.</text>
</comment>
<dbReference type="EMBL" id="AAPE02022429">
    <property type="status" value="NOT_ANNOTATED_CDS"/>
    <property type="molecule type" value="Genomic_DNA"/>
</dbReference>
<comment type="function">
    <text evidence="16">Force generating protein of respiratory cilia. Produces force towards the minus ends of microtubules. Dynein has ATPase activity; the force-producing power stroke is thought to occur on release of ADP. Involved in sperm motility; implicated in sperm flagellar assembly.</text>
</comment>
<evidence type="ECO:0000256" key="9">
    <source>
        <dbReference type="ARBA" id="ARBA00022840"/>
    </source>
</evidence>
<dbReference type="Pfam" id="PF03028">
    <property type="entry name" value="Dynein_heavy"/>
    <property type="match status" value="1"/>
</dbReference>
<dbReference type="PANTHER" id="PTHR22878:SF70">
    <property type="entry name" value="DYNEIN HEAVY CHAIN 2, AXONEMAL"/>
    <property type="match status" value="1"/>
</dbReference>
<keyword evidence="11 18" id="KW-0175">Coiled coil</keyword>
<evidence type="ECO:0000256" key="6">
    <source>
        <dbReference type="ARBA" id="ARBA00022737"/>
    </source>
</evidence>
<dbReference type="SUPFAM" id="SSF52540">
    <property type="entry name" value="P-loop containing nucleoside triphosphate hydrolases"/>
    <property type="match status" value="4"/>
</dbReference>
<dbReference type="Pfam" id="PF12774">
    <property type="entry name" value="AAA_6"/>
    <property type="match status" value="1"/>
</dbReference>
<dbReference type="FunFam" id="1.20.58.1120:FF:000005">
    <property type="entry name" value="Dynein, axonemal, heavy chain 12"/>
    <property type="match status" value="1"/>
</dbReference>
<dbReference type="EMBL" id="AAPE02022425">
    <property type="status" value="NOT_ANNOTATED_CDS"/>
    <property type="molecule type" value="Genomic_DNA"/>
</dbReference>
<dbReference type="InterPro" id="IPR042222">
    <property type="entry name" value="Dynein_2_N"/>
</dbReference>
<dbReference type="InterPro" id="IPR026983">
    <property type="entry name" value="DHC"/>
</dbReference>
<accession>G1NUA7</accession>
<dbReference type="FunFam" id="3.10.490.20:FF:000001">
    <property type="entry name" value="dynein heavy chain 7, axonemal"/>
    <property type="match status" value="1"/>
</dbReference>
<dbReference type="PANTHER" id="PTHR22878">
    <property type="entry name" value="DYNEIN HEAVY CHAIN 6, AXONEMAL-LIKE-RELATED"/>
    <property type="match status" value="1"/>
</dbReference>
<dbReference type="InterPro" id="IPR035699">
    <property type="entry name" value="AAA_6"/>
</dbReference>
<dbReference type="FunFam" id="1.10.8.710:FF:000004">
    <property type="entry name" value="Dynein axonemal heavy chain 6"/>
    <property type="match status" value="1"/>
</dbReference>
<evidence type="ECO:0000313" key="20">
    <source>
        <dbReference type="Ensembl" id="ENSMLUP00000000794.2"/>
    </source>
</evidence>
<dbReference type="FunFam" id="3.20.180.20:FF:000003">
    <property type="entry name" value="Dynein heavy chain 12, axonemal"/>
    <property type="match status" value="1"/>
</dbReference>
<dbReference type="CDD" id="cd00009">
    <property type="entry name" value="AAA"/>
    <property type="match status" value="1"/>
</dbReference>
<dbReference type="InterPro" id="IPR043157">
    <property type="entry name" value="Dynein_AAA1S"/>
</dbReference>
<dbReference type="EMBL" id="AAPE02022433">
    <property type="status" value="NOT_ANNOTATED_CDS"/>
    <property type="molecule type" value="Genomic_DNA"/>
</dbReference>
<evidence type="ECO:0000256" key="13">
    <source>
        <dbReference type="ARBA" id="ARBA00023175"/>
    </source>
</evidence>
<protein>
    <recommendedName>
        <fullName evidence="17">Dynein axonemal heavy chain 12</fullName>
    </recommendedName>
</protein>
<keyword evidence="15" id="KW-0966">Cell projection</keyword>
<dbReference type="InterPro" id="IPR041228">
    <property type="entry name" value="Dynein_C"/>
</dbReference>
<evidence type="ECO:0000256" key="17">
    <source>
        <dbReference type="ARBA" id="ARBA00069442"/>
    </source>
</evidence>
<evidence type="ECO:0000256" key="16">
    <source>
        <dbReference type="ARBA" id="ARBA00057074"/>
    </source>
</evidence>
<sequence>MSDPNKAAIAAEKEALNLKLPPIVHPPENIGVDTPTQSKLLKYRRSKEQRKTINQLVIEGAKKKLDKTLSKRTPLSPEPDDPPIMTSEIKKKGLNYIYMKQCVESSPIVPIQQEWLDHMLMLVPESLKQGKKREELLQSLISEVSSDFEKSTKRYLVKSVLMKPPVNWLEDDGGPLPEFPVGLDYSNPWHCSYVQARNQILSNLHIVHPIMKMLLDLGYKTFANTLLLDLTGIRNRAKGPIDCESLKNDLSIQARKAEEKIMNTWYTKVINLFTKKEALEGIKPEKLDSFYNCVSTLMSNQIKDLLKRTIEGFVKLFDQGDERGLPIFKMELTIDDEKMEFYPTFQDLEDVVFGLVERIAEALQNVQSVPSWLSAASPPVNLDTELPEHMLQWALDVLKVEIHRNLEGARQHYETYVEKYNWLLDGTAVQLIETFQAEDHTFDEYTEFIEKFFNLASEIMLLPQWVHFPMVRLDCEDLKTGLTKKARAFANKLLNDIATKHRNENECICSEFEAIKEHALKIPETTEEMMDLIAYVEKARTIRMQDLISRIQESKRRMNYFLDVFIFPQEELALNSAVLLWPWKIYPIFDENDEIIEVAKRKKENELIAKREKLILELEKESRRMEEFAEFAELDRMQQYVTDVRQLQKRIQESEEAVQFINKEEELFKWEVTKYPELDKLKVNIEPYQKFFNLVLKWQRTEKRWMDGGFLDLNGESMEADVDEFSREIFKTLKFFQMKLKKELQEKRKLAKRRSLGEERVEEEPKENPTINTRMRARHWKQMSEIVGYDLTPDSGTTLRKVLKLNLTQYLEQFEVISAGASKEFSLEKAMHTMMGTWDDIAFHVSLYRETGVCILSSVDEIQALLDDQIIKTQTMRGSPFIKPFEKEIKAWEDRLIRIQETIDEWLKVQAQWLYLEPIFCSEDIMQQMPEEGRQFQTVDRHWRDVMKFCAKDPKVLAATSLTGLLEKLQSCNELLEKIMKGLNAYLEKKRLFFPRFFFLSNDEMLEILSETKDPLRVQPHLKKCFEGIAKLEFLPNLDIKAMYSSEGERVELIALISTSAARGAVEKWLIQVEDLMLRSIHDVIAAARLAYPDSTRRDWVREWPGQVVLCVSQMFWTSETQEVISDGTKGLIKYYKELQNQLNDIVGLVRGKLSKQTRTTLGALVTIDVHARDVVMDMIDVGVSHNTDFQWLAQLRYYWEYENARVRIINCNVKYAYEYLGNSPRLVITPLTDRCYRTLIGAFYLNLGGAPEGPAGTGKTETTKDLAKALAVQCVVFNCSDGLDYLAMGKFFKGLASSGAWACFDEFNRIELEVLSVVAQQILCIQRAIQQKLDVFVFEGAELKLNPNCFVAITMNPGYAGRSELPDNLKVLFRTVAMMVPNYALIAEISLYSYGFLNAKPLSVKIVMTYRLCSEQLSSQFHYDYGMRAVKAVLVAAGNLKLKFPNENEDILLLRSIKDVNEPKFLSHDIPLFNGITSDLFPGIKLPEADYHSAIEISWPITSTESEEIQKYLAKSTNNCYSKLLLFLNSFMLVGEPFAAKTEVLHVLADTLTLMHERGYGEEEKVIYRTVNPKSITMGQLFGQFDPVSHEWTDGIVANTFREFALSETTDRKWVVFDGPIDTLWIESMNTVLDDNKKLCLMSGEIIQMSPQMSLIFEAMDLSQASPATVSRCGMIYLEPSQLGWEPLVSSWLSSLKGPLQEHENQALLRGLFDWLIWPSLRLRKKQCKINKYRVGQSRFPVVSSNITCYLIIFYLNLYNRAALVQYTSSVYNLVFYQQACFMFSLIWSIGGSCDTNGRIIFDSFLRSVMLGNIESIPVPDSVGKWECHFDEKGLVYDYMYELKNRGRWVHWNELIKSTDLGDKRIKIQDIIVPTMDTVRYTFLMNLSITYAKPLLFVGPTGTGKSVYVKDKLMNHLEKNQYFPFYVNFSARTSANQVQNIIMARLDKRRKGVFGPPMGKKCIIFIDDMNMPTLEKYGAQPPIELLRQFFDCGNWYDLKDTSKITLVDIQLIAAMGPPGGGRNPVTPRFIRHFNICTINAFSDETMVRIFSSIVAFYLRTRDFPPEFFLIGNQIVSGTMEIYKQSMKNLLPTPTKSHYTFNLRDFSRVIQGCLLIERDAVGSKHTMIRLFVHEVLRVFYDRLINDEDRYWLFNLIKVVIKEHFKESFDSVFSHLRKENAPVTEKDLRNLMFGDYMNTDLEGDDRVYIEIPNIHQFSDIVDQCLDEYNQTHKRRMNLVIFRYVLEHLSRICRILKQSGGNALLVGLGGSGRQSLTRLATSMAKMQIFQPEISKSYGMNEWREDMKPNELNIYTPISLENNRSKILEKRLRYLNDHFTYNLYCNICRSLFEKDKLLFSFLLCANLLLAKKEIDYQELMFLLTGGVSLKSAEKNPDPTWLQDKSWEEICRASEFPAFQGLRSHFCTYIDEWQKIYDSKEPHNAVLPEPMNQTLNELQKIIILRCLRPDKITPAITNYVTDKLGKKFVEPPPFDLTKSYWDSNCTIPLIFVLSPGADPMASLLKFANDKAMTGNKFQAISLGQGQGPIATKMIKAAIEEGTWVCLQNCHLAVSWMPMLEKICEDFSPDVCNSSFRLWLTSYPSPKFPVTILQNGVKMTNEPPTGLRLNLLQSYLTDPISDHHFFNGCHGKELAWEKLLFGVCFFHALVQERKKFGPLGWNIPYGFNESDLRISIRQLQLFINEYDTIPFEAISYLTGECNYGGRVTDDWDRRLLLTMLADFYNTHIIENPHYKFSPSGNYFAPPRGTYNDYIEFIKKLPFTQHPEVFGLHENVDISKDLQQTKVLFESLLLTQGGSKQTGSSGSTDQILFEISRDILQKLPNDFDIEAALLKYPVSYEESMNTVLVQEMERFNNLIKTIRSTLQDLEKAIKGVVVMDSALEALSGSLLVGKVPEIWAQRSYPSLKPLGSYITDFLARLNFLQDWYDSGKPCVFWLSGFFFTQAFLTGAMQNYARKYTIPIDLLGYEFEVIPYDKSETSPEDGVYIHGLYLDGARWDRPSGLLAEQYPKLLFDLMPIIWIKPNQKDQIEKSNAYICPLYKTSERKGTLSTTGHSTNFVIAMLLKTDQPVQHWIKRGVALLCQLD</sequence>
<dbReference type="Gene3D" id="1.10.472.130">
    <property type="match status" value="1"/>
</dbReference>
<dbReference type="Gene3D" id="3.10.490.20">
    <property type="match status" value="1"/>
</dbReference>
<keyword evidence="10" id="KW-0243">Dynein</keyword>
<dbReference type="FunFam" id="1.10.287.2620:FF:000002">
    <property type="entry name" value="Dynein heavy chain 2, axonemal"/>
    <property type="match status" value="1"/>
</dbReference>
<evidence type="ECO:0000256" key="11">
    <source>
        <dbReference type="ARBA" id="ARBA00023054"/>
    </source>
</evidence>
<keyword evidence="4" id="KW-0963">Cytoplasm</keyword>
<evidence type="ECO:0000256" key="3">
    <source>
        <dbReference type="ARBA" id="ARBA00011655"/>
    </source>
</evidence>
<dbReference type="EMBL" id="AAPE02022430">
    <property type="status" value="NOT_ANNOTATED_CDS"/>
    <property type="molecule type" value="Genomic_DNA"/>
</dbReference>
<dbReference type="EMBL" id="AAPE02022431">
    <property type="status" value="NOT_ANNOTATED_CDS"/>
    <property type="molecule type" value="Genomic_DNA"/>
</dbReference>
<dbReference type="EMBL" id="AAPE02022428">
    <property type="status" value="NOT_ANNOTATED_CDS"/>
    <property type="molecule type" value="Genomic_DNA"/>
</dbReference>
<keyword evidence="5" id="KW-0493">Microtubule</keyword>
<dbReference type="FunFam" id="3.40.50.300:FF:005585">
    <property type="entry name" value="Predicted protein"/>
    <property type="match status" value="1"/>
</dbReference>
<feature type="domain" description="AAA+ ATPase" evidence="19">
    <location>
        <begin position="1892"/>
        <end position="2040"/>
    </location>
</feature>
<dbReference type="FunFam" id="3.40.50.300:FF:001112">
    <property type="entry name" value="Dynein heavy chain 12, axonemal"/>
    <property type="match status" value="1"/>
</dbReference>
<dbReference type="InterPro" id="IPR042219">
    <property type="entry name" value="AAA_lid_11_sf"/>
</dbReference>
<keyword evidence="8" id="KW-0833">Ubl conjugation pathway</keyword>
<dbReference type="InterPro" id="IPR013602">
    <property type="entry name" value="Dynein_heavy_linker"/>
</dbReference>
<dbReference type="FunFam" id="1.20.140.100:FF:000004">
    <property type="entry name" value="Dynein axonemal heavy chain 6"/>
    <property type="match status" value="1"/>
</dbReference>
<evidence type="ECO:0000313" key="21">
    <source>
        <dbReference type="Proteomes" id="UP000001074"/>
    </source>
</evidence>
<dbReference type="EMBL" id="AAPE02022432">
    <property type="status" value="NOT_ANNOTATED_CDS"/>
    <property type="molecule type" value="Genomic_DNA"/>
</dbReference>
<reference evidence="20" key="2">
    <citation type="submission" date="2025-08" db="UniProtKB">
        <authorList>
            <consortium name="Ensembl"/>
        </authorList>
    </citation>
    <scope>IDENTIFICATION</scope>
</reference>
<evidence type="ECO:0000256" key="8">
    <source>
        <dbReference type="ARBA" id="ARBA00022786"/>
    </source>
</evidence>
<evidence type="ECO:0000256" key="18">
    <source>
        <dbReference type="SAM" id="Coils"/>
    </source>
</evidence>
<dbReference type="GO" id="GO:0008569">
    <property type="term" value="F:minus-end-directed microtubule motor activity"/>
    <property type="evidence" value="ECO:0007669"/>
    <property type="project" value="InterPro"/>
</dbReference>
<dbReference type="FunFam" id="1.20.1270.280:FF:000001">
    <property type="entry name" value="dynein heavy chain 7, axonemal"/>
    <property type="match status" value="1"/>
</dbReference>
<reference evidence="20" key="3">
    <citation type="submission" date="2025-09" db="UniProtKB">
        <authorList>
            <consortium name="Ensembl"/>
        </authorList>
    </citation>
    <scope>IDENTIFICATION</scope>
</reference>
<dbReference type="Proteomes" id="UP000001074">
    <property type="component" value="Unassembled WGS sequence"/>
</dbReference>
<dbReference type="Gene3D" id="1.20.1270.280">
    <property type="match status" value="1"/>
</dbReference>
<dbReference type="InterPro" id="IPR004273">
    <property type="entry name" value="Dynein_heavy_D6_P-loop"/>
</dbReference>
<dbReference type="Gene3D" id="1.10.287.2620">
    <property type="match status" value="1"/>
</dbReference>
<dbReference type="Gene3D" id="1.10.8.710">
    <property type="match status" value="1"/>
</dbReference>
<keyword evidence="14" id="KW-0206">Cytoskeleton</keyword>
<keyword evidence="13" id="KW-0505">Motor protein</keyword>
<dbReference type="InterPro" id="IPR043160">
    <property type="entry name" value="Dynein_C_barrel"/>
</dbReference>
<dbReference type="InterPro" id="IPR024317">
    <property type="entry name" value="Dynein_heavy_chain_D4_dom"/>
</dbReference>
<keyword evidence="12" id="KW-0969">Cilium</keyword>
<dbReference type="FunFam" id="3.40.50.300:FF:000044">
    <property type="entry name" value="Dynein heavy chain 5, axonemal"/>
    <property type="match status" value="1"/>
</dbReference>
<dbReference type="FunFam" id="1.10.8.720:FF:000001">
    <property type="entry name" value="dynein heavy chain 7, axonemal"/>
    <property type="match status" value="1"/>
</dbReference>
<dbReference type="SMART" id="SM00382">
    <property type="entry name" value="AAA"/>
    <property type="match status" value="2"/>
</dbReference>
<dbReference type="Gene3D" id="3.40.50.300">
    <property type="entry name" value="P-loop containing nucleotide triphosphate hydrolases"/>
    <property type="match status" value="5"/>
</dbReference>
<evidence type="ECO:0000256" key="15">
    <source>
        <dbReference type="ARBA" id="ARBA00023273"/>
    </source>
</evidence>
<dbReference type="InterPro" id="IPR027417">
    <property type="entry name" value="P-loop_NTPase"/>
</dbReference>
<dbReference type="GO" id="GO:0003341">
    <property type="term" value="P:cilium movement"/>
    <property type="evidence" value="ECO:0007669"/>
    <property type="project" value="UniProtKB-ARBA"/>
</dbReference>
<keyword evidence="9" id="KW-0067">ATP-binding</keyword>
<keyword evidence="21" id="KW-1185">Reference proteome</keyword>
<gene>
    <name evidence="20" type="primary">DNAH12</name>
</gene>
<feature type="coiled-coil region" evidence="18">
    <location>
        <begin position="601"/>
        <end position="664"/>
    </location>
</feature>